<feature type="compositionally biased region" description="Polar residues" evidence="1">
    <location>
        <begin position="1"/>
        <end position="11"/>
    </location>
</feature>
<protein>
    <submittedName>
        <fullName evidence="2">Uncharacterized protein</fullName>
    </submittedName>
</protein>
<sequence length="100" mass="11367">MGTHAHTQTNRKPPKLTLGRGEIPEEEPQHEEKREVASQPAALLHIQPPPHQQQFPEAARLCFHWRPLFSSFSSSVENKYCYVSPAARKFSMFPAQTTEG</sequence>
<dbReference type="EMBL" id="JAPTMU010000002">
    <property type="protein sequence ID" value="KAJ4947680.1"/>
    <property type="molecule type" value="Genomic_DNA"/>
</dbReference>
<reference evidence="2" key="1">
    <citation type="submission" date="2022-11" db="EMBL/GenBank/DDBJ databases">
        <title>Chromosome-level genome of Pogonophryne albipinna.</title>
        <authorList>
            <person name="Jo E."/>
        </authorList>
    </citation>
    <scope>NUCLEOTIDE SEQUENCE</scope>
    <source>
        <strain evidence="2">SGF0006</strain>
        <tissue evidence="2">Muscle</tissue>
    </source>
</reference>
<name>A0AAD6BRE8_9TELE</name>
<gene>
    <name evidence="2" type="ORF">JOQ06_009713</name>
</gene>
<organism evidence="2 3">
    <name type="scientific">Pogonophryne albipinna</name>
    <dbReference type="NCBI Taxonomy" id="1090488"/>
    <lineage>
        <taxon>Eukaryota</taxon>
        <taxon>Metazoa</taxon>
        <taxon>Chordata</taxon>
        <taxon>Craniata</taxon>
        <taxon>Vertebrata</taxon>
        <taxon>Euteleostomi</taxon>
        <taxon>Actinopterygii</taxon>
        <taxon>Neopterygii</taxon>
        <taxon>Teleostei</taxon>
        <taxon>Neoteleostei</taxon>
        <taxon>Acanthomorphata</taxon>
        <taxon>Eupercaria</taxon>
        <taxon>Perciformes</taxon>
        <taxon>Notothenioidei</taxon>
        <taxon>Pogonophryne</taxon>
    </lineage>
</organism>
<accession>A0AAD6BRE8</accession>
<evidence type="ECO:0000313" key="2">
    <source>
        <dbReference type="EMBL" id="KAJ4947680.1"/>
    </source>
</evidence>
<proteinExistence type="predicted"/>
<evidence type="ECO:0000313" key="3">
    <source>
        <dbReference type="Proteomes" id="UP001219934"/>
    </source>
</evidence>
<keyword evidence="3" id="KW-1185">Reference proteome</keyword>
<dbReference type="AlphaFoldDB" id="A0AAD6BRE8"/>
<comment type="caution">
    <text evidence="2">The sequence shown here is derived from an EMBL/GenBank/DDBJ whole genome shotgun (WGS) entry which is preliminary data.</text>
</comment>
<evidence type="ECO:0000256" key="1">
    <source>
        <dbReference type="SAM" id="MobiDB-lite"/>
    </source>
</evidence>
<dbReference type="Proteomes" id="UP001219934">
    <property type="component" value="Unassembled WGS sequence"/>
</dbReference>
<feature type="region of interest" description="Disordered" evidence="1">
    <location>
        <begin position="1"/>
        <end position="48"/>
    </location>
</feature>